<keyword evidence="3" id="KW-1185">Reference proteome</keyword>
<accession>A0A9N9I2B9</accession>
<evidence type="ECO:0000313" key="2">
    <source>
        <dbReference type="EMBL" id="CAG8718344.1"/>
    </source>
</evidence>
<feature type="non-terminal residue" evidence="2">
    <location>
        <position position="49"/>
    </location>
</feature>
<feature type="non-terminal residue" evidence="2">
    <location>
        <position position="1"/>
    </location>
</feature>
<reference evidence="2" key="1">
    <citation type="submission" date="2021-06" db="EMBL/GenBank/DDBJ databases">
        <authorList>
            <person name="Kallberg Y."/>
            <person name="Tangrot J."/>
            <person name="Rosling A."/>
        </authorList>
    </citation>
    <scope>NUCLEOTIDE SEQUENCE</scope>
    <source>
        <strain evidence="2">CL551</strain>
    </source>
</reference>
<name>A0A9N9I2B9_9GLOM</name>
<organism evidence="2 3">
    <name type="scientific">Acaulospora morrowiae</name>
    <dbReference type="NCBI Taxonomy" id="94023"/>
    <lineage>
        <taxon>Eukaryota</taxon>
        <taxon>Fungi</taxon>
        <taxon>Fungi incertae sedis</taxon>
        <taxon>Mucoromycota</taxon>
        <taxon>Glomeromycotina</taxon>
        <taxon>Glomeromycetes</taxon>
        <taxon>Diversisporales</taxon>
        <taxon>Acaulosporaceae</taxon>
        <taxon>Acaulospora</taxon>
    </lineage>
</organism>
<evidence type="ECO:0000313" key="3">
    <source>
        <dbReference type="Proteomes" id="UP000789342"/>
    </source>
</evidence>
<feature type="compositionally biased region" description="Basic and acidic residues" evidence="1">
    <location>
        <begin position="12"/>
        <end position="36"/>
    </location>
</feature>
<dbReference type="AlphaFoldDB" id="A0A9N9I2B9"/>
<feature type="region of interest" description="Disordered" evidence="1">
    <location>
        <begin position="1"/>
        <end position="49"/>
    </location>
</feature>
<comment type="caution">
    <text evidence="2">The sequence shown here is derived from an EMBL/GenBank/DDBJ whole genome shotgun (WGS) entry which is preliminary data.</text>
</comment>
<gene>
    <name evidence="2" type="ORF">AMORRO_LOCUS13170</name>
</gene>
<sequence>MNSVIHLLARWEPPKPPDENSKEEPMTSPGKSHDENGPNMEPTYKNDKS</sequence>
<proteinExistence type="predicted"/>
<dbReference type="Proteomes" id="UP000789342">
    <property type="component" value="Unassembled WGS sequence"/>
</dbReference>
<protein>
    <submittedName>
        <fullName evidence="2">3777_t:CDS:1</fullName>
    </submittedName>
</protein>
<evidence type="ECO:0000256" key="1">
    <source>
        <dbReference type="SAM" id="MobiDB-lite"/>
    </source>
</evidence>
<dbReference type="EMBL" id="CAJVPV010021571">
    <property type="protein sequence ID" value="CAG8718344.1"/>
    <property type="molecule type" value="Genomic_DNA"/>
</dbReference>